<reference evidence="2 3" key="1">
    <citation type="journal article" date="2014" name="Nat. Commun.">
        <title>Multiple recent horizontal transfers of a large genomic region in cheese making fungi.</title>
        <authorList>
            <person name="Cheeseman K."/>
            <person name="Ropars J."/>
            <person name="Renault P."/>
            <person name="Dupont J."/>
            <person name="Gouzy J."/>
            <person name="Branca A."/>
            <person name="Abraham A.L."/>
            <person name="Ceppi M."/>
            <person name="Conseiller E."/>
            <person name="Debuchy R."/>
            <person name="Malagnac F."/>
            <person name="Goarin A."/>
            <person name="Silar P."/>
            <person name="Lacoste S."/>
            <person name="Sallet E."/>
            <person name="Bensimon A."/>
            <person name="Giraud T."/>
            <person name="Brygoo Y."/>
        </authorList>
    </citation>
    <scope>NUCLEOTIDE SEQUENCE [LARGE SCALE GENOMIC DNA]</scope>
    <source>
        <strain evidence="3">FM 013</strain>
    </source>
</reference>
<evidence type="ECO:0000313" key="3">
    <source>
        <dbReference type="Proteomes" id="UP000053732"/>
    </source>
</evidence>
<organism evidence="2 3">
    <name type="scientific">Penicillium camemberti (strain FM 013)</name>
    <dbReference type="NCBI Taxonomy" id="1429867"/>
    <lineage>
        <taxon>Eukaryota</taxon>
        <taxon>Fungi</taxon>
        <taxon>Dikarya</taxon>
        <taxon>Ascomycota</taxon>
        <taxon>Pezizomycotina</taxon>
        <taxon>Eurotiomycetes</taxon>
        <taxon>Eurotiomycetidae</taxon>
        <taxon>Eurotiales</taxon>
        <taxon>Aspergillaceae</taxon>
        <taxon>Penicillium</taxon>
    </lineage>
</organism>
<evidence type="ECO:0000256" key="1">
    <source>
        <dbReference type="SAM" id="MobiDB-lite"/>
    </source>
</evidence>
<feature type="region of interest" description="Disordered" evidence="1">
    <location>
        <begin position="37"/>
        <end position="61"/>
    </location>
</feature>
<dbReference type="AlphaFoldDB" id="A0A0G4PY36"/>
<name>A0A0G4PY36_PENC3</name>
<gene>
    <name evidence="2" type="ORF">PCAMFM013_S074g000011</name>
</gene>
<dbReference type="EMBL" id="HG793206">
    <property type="protein sequence ID" value="CRL31096.1"/>
    <property type="molecule type" value="Genomic_DNA"/>
</dbReference>
<accession>A0A0G4PY36</accession>
<feature type="compositionally biased region" description="Pro residues" evidence="1">
    <location>
        <begin position="45"/>
        <end position="55"/>
    </location>
</feature>
<protein>
    <submittedName>
        <fullName evidence="2">Str. FM013</fullName>
    </submittedName>
</protein>
<sequence length="174" mass="19405">MLVPGNADRYLLSQSRAVECKGLTYRIVFSIVNPPPQFRESTAPTPTPTPTPPPSSHESSTSSFTIATWAVGFFVTLARPFIDHCTKKFVRWLRTKEGAPAWVKSFIKKEEAPVKILLQEVRQAVEELNRSLNKPAPGIEEQLARLEARQAAAENVVKEMGPLVQLLARLVLEE</sequence>
<proteinExistence type="predicted"/>
<evidence type="ECO:0000313" key="2">
    <source>
        <dbReference type="EMBL" id="CRL31096.1"/>
    </source>
</evidence>
<dbReference type="Proteomes" id="UP000053732">
    <property type="component" value="Unassembled WGS sequence"/>
</dbReference>
<keyword evidence="3" id="KW-1185">Reference proteome</keyword>